<proteinExistence type="predicted"/>
<dbReference type="OrthoDB" id="7569521at2"/>
<dbReference type="AlphaFoldDB" id="A0A2P7QI61"/>
<dbReference type="PROSITE" id="PS51257">
    <property type="entry name" value="PROKAR_LIPOPROTEIN"/>
    <property type="match status" value="1"/>
</dbReference>
<evidence type="ECO:0000313" key="3">
    <source>
        <dbReference type="Proteomes" id="UP000241167"/>
    </source>
</evidence>
<name>A0A2P7QI61_9SPHN</name>
<evidence type="ECO:0000256" key="1">
    <source>
        <dbReference type="SAM" id="SignalP"/>
    </source>
</evidence>
<organism evidence="2 3">
    <name type="scientific">Allosphingosinicella deserti</name>
    <dbReference type="NCBI Taxonomy" id="2116704"/>
    <lineage>
        <taxon>Bacteria</taxon>
        <taxon>Pseudomonadati</taxon>
        <taxon>Pseudomonadota</taxon>
        <taxon>Alphaproteobacteria</taxon>
        <taxon>Sphingomonadales</taxon>
        <taxon>Sphingomonadaceae</taxon>
        <taxon>Allosphingosinicella</taxon>
    </lineage>
</organism>
<feature type="signal peptide" evidence="1">
    <location>
        <begin position="1"/>
        <end position="20"/>
    </location>
</feature>
<reference evidence="2 3" key="1">
    <citation type="submission" date="2018-03" db="EMBL/GenBank/DDBJ databases">
        <title>The draft genome of Sphingosinicella sp. GL-C-18.</title>
        <authorList>
            <person name="Liu L."/>
            <person name="Li L."/>
            <person name="Liang L."/>
            <person name="Zhang X."/>
            <person name="Wang T."/>
        </authorList>
    </citation>
    <scope>NUCLEOTIDE SEQUENCE [LARGE SCALE GENOMIC DNA]</scope>
    <source>
        <strain evidence="2 3">GL-C-18</strain>
    </source>
</reference>
<keyword evidence="1" id="KW-0732">Signal</keyword>
<evidence type="ECO:0000313" key="2">
    <source>
        <dbReference type="EMBL" id="PSJ37649.1"/>
    </source>
</evidence>
<dbReference type="Proteomes" id="UP000241167">
    <property type="component" value="Unassembled WGS sequence"/>
</dbReference>
<evidence type="ECO:0008006" key="4">
    <source>
        <dbReference type="Google" id="ProtNLM"/>
    </source>
</evidence>
<accession>A0A2P7QI61</accession>
<keyword evidence="3" id="KW-1185">Reference proteome</keyword>
<sequence>MMRRQFRIAPMLGLALFASACGRAPISFDKAGWAAERGNYDRKSSRGAMVGGLDEAGIVIGAPRERVRALLGEPDSTGPQADIYFLGRSATGPGFETYRIDYEPGNRVRAASVRRS</sequence>
<feature type="chain" id="PRO_5015126177" description="Lipoprotein SmpA/OmlA domain-containing protein" evidence="1">
    <location>
        <begin position="21"/>
        <end position="116"/>
    </location>
</feature>
<dbReference type="RefSeq" id="WP_106515093.1">
    <property type="nucleotide sequence ID" value="NZ_PXYI01000008.1"/>
</dbReference>
<gene>
    <name evidence="2" type="ORF">C7I55_21525</name>
</gene>
<protein>
    <recommendedName>
        <fullName evidence="4">Lipoprotein SmpA/OmlA domain-containing protein</fullName>
    </recommendedName>
</protein>
<dbReference type="EMBL" id="PXYI01000008">
    <property type="protein sequence ID" value="PSJ37649.1"/>
    <property type="molecule type" value="Genomic_DNA"/>
</dbReference>
<comment type="caution">
    <text evidence="2">The sequence shown here is derived from an EMBL/GenBank/DDBJ whole genome shotgun (WGS) entry which is preliminary data.</text>
</comment>